<dbReference type="Gene3D" id="3.40.50.720">
    <property type="entry name" value="NAD(P)-binding Rossmann-like Domain"/>
    <property type="match status" value="1"/>
</dbReference>
<sequence>MTSRHRIGLVGLGMAVKKHVLALRELGDRAEITAAWSPTEARRRAFTESFGLPTVAELERVIDDPAIDVVLVLSPPWSHHEIVERCAKAGKHVLLEKPIEATLARSQAVVELCTEAGVKLGIVFQNRFRTPHLKLAELMRRHALGRLSSAALAVRWWRPPEYFAEPGRGLKDRDGGGVMMTQAIHAMDQLMDLVGLPQTVAGFVATSPLRAIDTEDVVGGSALWEDGLIGTLDLTTVAYPGFPERIELSGEHGTAILERGRLRLWLHDGTVVDEGEDAGDPAVVGDYLAHKRLIADFLTAIETGSEPAASGVKSMEVHRLIDALMRSSGSGLPERP</sequence>
<dbReference type="Pfam" id="PF22725">
    <property type="entry name" value="GFO_IDH_MocA_C3"/>
    <property type="match status" value="1"/>
</dbReference>
<keyword evidence="2" id="KW-0560">Oxidoreductase</keyword>
<evidence type="ECO:0000313" key="6">
    <source>
        <dbReference type="Proteomes" id="UP000255207"/>
    </source>
</evidence>
<feature type="domain" description="Gfo/Idh/MocA-like oxidoreductase N-terminal" evidence="3">
    <location>
        <begin position="6"/>
        <end position="121"/>
    </location>
</feature>
<comment type="caution">
    <text evidence="5">The sequence shown here is derived from an EMBL/GenBank/DDBJ whole genome shotgun (WGS) entry which is preliminary data.</text>
</comment>
<dbReference type="Proteomes" id="UP000255207">
    <property type="component" value="Unassembled WGS sequence"/>
</dbReference>
<dbReference type="AlphaFoldDB" id="A0A370L9Y8"/>
<dbReference type="PANTHER" id="PTHR43708:SF5">
    <property type="entry name" value="CONSERVED EXPRESSED OXIDOREDUCTASE (EUROFUNG)-RELATED"/>
    <property type="match status" value="1"/>
</dbReference>
<evidence type="ECO:0000256" key="1">
    <source>
        <dbReference type="ARBA" id="ARBA00010928"/>
    </source>
</evidence>
<evidence type="ECO:0000313" key="5">
    <source>
        <dbReference type="EMBL" id="RDJ28127.1"/>
    </source>
</evidence>
<dbReference type="GO" id="GO:0016491">
    <property type="term" value="F:oxidoreductase activity"/>
    <property type="evidence" value="ECO:0007669"/>
    <property type="project" value="UniProtKB-KW"/>
</dbReference>
<dbReference type="InterPro" id="IPR036291">
    <property type="entry name" value="NAD(P)-bd_dom_sf"/>
</dbReference>
<dbReference type="RefSeq" id="WP_114828252.1">
    <property type="nucleotide sequence ID" value="NZ_QQTO01000037.1"/>
</dbReference>
<dbReference type="SUPFAM" id="SSF51735">
    <property type="entry name" value="NAD(P)-binding Rossmann-fold domains"/>
    <property type="match status" value="1"/>
</dbReference>
<name>A0A370L9Y8_9HYPH</name>
<accession>A0A370L9Y8</accession>
<dbReference type="Gene3D" id="3.30.360.10">
    <property type="entry name" value="Dihydrodipicolinate Reductase, domain 2"/>
    <property type="match status" value="1"/>
</dbReference>
<protein>
    <submittedName>
        <fullName evidence="5">Gfo/Idh/MocA family oxidoreductase</fullName>
    </submittedName>
</protein>
<dbReference type="Pfam" id="PF01408">
    <property type="entry name" value="GFO_IDH_MocA"/>
    <property type="match status" value="1"/>
</dbReference>
<dbReference type="InterPro" id="IPR055170">
    <property type="entry name" value="GFO_IDH_MocA-like_dom"/>
</dbReference>
<evidence type="ECO:0000256" key="2">
    <source>
        <dbReference type="ARBA" id="ARBA00023002"/>
    </source>
</evidence>
<dbReference type="GO" id="GO:0000166">
    <property type="term" value="F:nucleotide binding"/>
    <property type="evidence" value="ECO:0007669"/>
    <property type="project" value="InterPro"/>
</dbReference>
<proteinExistence type="inferred from homology"/>
<feature type="domain" description="GFO/IDH/MocA-like oxidoreductase" evidence="4">
    <location>
        <begin position="133"/>
        <end position="255"/>
    </location>
</feature>
<gene>
    <name evidence="5" type="ORF">DWE98_05910</name>
</gene>
<dbReference type="PANTHER" id="PTHR43708">
    <property type="entry name" value="CONSERVED EXPRESSED OXIDOREDUCTASE (EUROFUNG)"/>
    <property type="match status" value="1"/>
</dbReference>
<comment type="similarity">
    <text evidence="1">Belongs to the Gfo/Idh/MocA family.</text>
</comment>
<dbReference type="OrthoDB" id="9781031at2"/>
<evidence type="ECO:0000259" key="3">
    <source>
        <dbReference type="Pfam" id="PF01408"/>
    </source>
</evidence>
<organism evidence="5 6">
    <name type="scientific">Bosea caraganae</name>
    <dbReference type="NCBI Taxonomy" id="2763117"/>
    <lineage>
        <taxon>Bacteria</taxon>
        <taxon>Pseudomonadati</taxon>
        <taxon>Pseudomonadota</taxon>
        <taxon>Alphaproteobacteria</taxon>
        <taxon>Hyphomicrobiales</taxon>
        <taxon>Boseaceae</taxon>
        <taxon>Bosea</taxon>
    </lineage>
</organism>
<dbReference type="SUPFAM" id="SSF55347">
    <property type="entry name" value="Glyceraldehyde-3-phosphate dehydrogenase-like, C-terminal domain"/>
    <property type="match status" value="1"/>
</dbReference>
<dbReference type="InterPro" id="IPR051317">
    <property type="entry name" value="Gfo/Idh/MocA_oxidoreduct"/>
</dbReference>
<reference evidence="6" key="1">
    <citation type="submission" date="2018-07" db="EMBL/GenBank/DDBJ databases">
        <authorList>
            <person name="Safronova V.I."/>
            <person name="Chirak E.R."/>
            <person name="Sazanova A.L."/>
        </authorList>
    </citation>
    <scope>NUCLEOTIDE SEQUENCE [LARGE SCALE GENOMIC DNA]</scope>
    <source>
        <strain evidence="6">RCAM04685</strain>
    </source>
</reference>
<dbReference type="InterPro" id="IPR000683">
    <property type="entry name" value="Gfo/Idh/MocA-like_OxRdtase_N"/>
</dbReference>
<keyword evidence="6" id="KW-1185">Reference proteome</keyword>
<dbReference type="EMBL" id="QQTP01000002">
    <property type="protein sequence ID" value="RDJ28127.1"/>
    <property type="molecule type" value="Genomic_DNA"/>
</dbReference>
<evidence type="ECO:0000259" key="4">
    <source>
        <dbReference type="Pfam" id="PF22725"/>
    </source>
</evidence>